<comment type="caution">
    <text evidence="14">The sequence shown here is derived from an EMBL/GenBank/DDBJ whole genome shotgun (WGS) entry which is preliminary data.</text>
</comment>
<evidence type="ECO:0000256" key="8">
    <source>
        <dbReference type="ARBA" id="ARBA00022840"/>
    </source>
</evidence>
<dbReference type="InterPro" id="IPR041569">
    <property type="entry name" value="AAA_lid_3"/>
</dbReference>
<keyword evidence="15" id="KW-1185">Reference proteome</keyword>
<keyword evidence="7 11" id="KW-0862">Zinc</keyword>
<organism evidence="14 15">
    <name type="scientific">Solirubrobacter deserti</name>
    <dbReference type="NCBI Taxonomy" id="2282478"/>
    <lineage>
        <taxon>Bacteria</taxon>
        <taxon>Bacillati</taxon>
        <taxon>Actinomycetota</taxon>
        <taxon>Thermoleophilia</taxon>
        <taxon>Solirubrobacterales</taxon>
        <taxon>Solirubrobacteraceae</taxon>
        <taxon>Solirubrobacter</taxon>
    </lineage>
</organism>
<evidence type="ECO:0000256" key="6">
    <source>
        <dbReference type="ARBA" id="ARBA00022801"/>
    </source>
</evidence>
<keyword evidence="6 11" id="KW-0378">Hydrolase</keyword>
<feature type="active site" evidence="11">
    <location>
        <position position="433"/>
    </location>
</feature>
<evidence type="ECO:0000256" key="1">
    <source>
        <dbReference type="ARBA" id="ARBA00004370"/>
    </source>
</evidence>
<proteinExistence type="inferred from homology"/>
<evidence type="ECO:0000256" key="5">
    <source>
        <dbReference type="ARBA" id="ARBA00022741"/>
    </source>
</evidence>
<comment type="subunit">
    <text evidence="11">Homohexamer.</text>
</comment>
<keyword evidence="5 11" id="KW-0547">Nucleotide-binding</keyword>
<keyword evidence="10 11" id="KW-0472">Membrane</keyword>
<keyword evidence="4 11" id="KW-0479">Metal-binding</keyword>
<evidence type="ECO:0000256" key="3">
    <source>
        <dbReference type="ARBA" id="ARBA00022670"/>
    </source>
</evidence>
<comment type="function">
    <text evidence="11">Acts as a processive, ATP-dependent zinc metallopeptidase for both cytoplasmic and membrane proteins. Plays a role in the quality control of integral membrane proteins.</text>
</comment>
<feature type="binding site" evidence="11">
    <location>
        <begin position="210"/>
        <end position="217"/>
    </location>
    <ligand>
        <name>ATP</name>
        <dbReference type="ChEBI" id="CHEBI:30616"/>
    </ligand>
</feature>
<evidence type="ECO:0000313" key="14">
    <source>
        <dbReference type="EMBL" id="MDA0138527.1"/>
    </source>
</evidence>
<evidence type="ECO:0000256" key="7">
    <source>
        <dbReference type="ARBA" id="ARBA00022833"/>
    </source>
</evidence>
<comment type="cofactor">
    <cofactor evidence="11">
        <name>Zn(2+)</name>
        <dbReference type="ChEBI" id="CHEBI:29105"/>
    </cofactor>
    <text evidence="11">Binds 1 zinc ion per subunit.</text>
</comment>
<gene>
    <name evidence="11 14" type="primary">ftsH</name>
    <name evidence="14" type="ORF">OJ962_13575</name>
</gene>
<dbReference type="InterPro" id="IPR003960">
    <property type="entry name" value="ATPase_AAA_CS"/>
</dbReference>
<dbReference type="InterPro" id="IPR003593">
    <property type="entry name" value="AAA+_ATPase"/>
</dbReference>
<sequence>MRLPRLSLDPLAVLFAGLALVLLIVFLVMLGSTQPHSRGIEVPFTTVQRMAGTGNVRQARQLDYDHRVLVSDRAGRDVWASYPANGGLQDQLLNTIRQSGGNVTVDSQSGKQAKRLIVQVLLPILILASLFALFMRISQKSDAGGMGAFSRWTGRRSKLGPGNPEGPSFADVAGAPAAVAELEELCDLLRSPDRYRALGARPPKGALLVGPPGTGKTLLARATAGEAHAAFFSVSGAEFVESLVGVGAARIRDLFAKARAAAPAIVFIDELDAVGRKRGAGVGQGNDEREQTLNQLLVEMDGFDAGGGLIVLAATNRPDILDPALLRPGRFDRQVTVDAPDAEGRAEILSLYLQGRPVAEDVDPAEIARRCPGFTGAELENVVNEAALLTARAGHTAIAMHDLDEAIQRTVGGPRNDTHVLGPDELETIAVHEAAHAVVAAAHQDGAQVHQVSIVSRGRRLGRSTALLLDRDRTVLRRSDLERQLEIALAGAAAERLAFGEVSTAVNDDLHTATQLARSMVTSFGMSSLGPVTIGEQSAEVFLGASLQELGSVGPGTLERIDAETRVIVEAAEERAAHTLNANWEIVRRMARDLVAHETLDDAQLATHLAAVRAAPRNGGRPAQ</sequence>
<dbReference type="HAMAP" id="MF_01458">
    <property type="entry name" value="FtsH"/>
    <property type="match status" value="1"/>
</dbReference>
<dbReference type="SMART" id="SM00382">
    <property type="entry name" value="AAA"/>
    <property type="match status" value="1"/>
</dbReference>
<dbReference type="Gene3D" id="3.40.50.300">
    <property type="entry name" value="P-loop containing nucleotide triphosphate hydrolases"/>
    <property type="match status" value="1"/>
</dbReference>
<dbReference type="InterPro" id="IPR005936">
    <property type="entry name" value="FtsH"/>
</dbReference>
<dbReference type="NCBIfam" id="TIGR01241">
    <property type="entry name" value="FtsH_fam"/>
    <property type="match status" value="1"/>
</dbReference>
<dbReference type="InterPro" id="IPR037219">
    <property type="entry name" value="Peptidase_M41-like"/>
</dbReference>
<dbReference type="SUPFAM" id="SSF140990">
    <property type="entry name" value="FtsH protease domain-like"/>
    <property type="match status" value="1"/>
</dbReference>
<dbReference type="GO" id="GO:0008237">
    <property type="term" value="F:metallopeptidase activity"/>
    <property type="evidence" value="ECO:0007669"/>
    <property type="project" value="UniProtKB-KW"/>
</dbReference>
<dbReference type="PANTHER" id="PTHR23076">
    <property type="entry name" value="METALLOPROTEASE M41 FTSH"/>
    <property type="match status" value="1"/>
</dbReference>
<comment type="similarity">
    <text evidence="2 11">In the C-terminal section; belongs to the peptidase M41 family.</text>
</comment>
<feature type="transmembrane region" description="Helical" evidence="11">
    <location>
        <begin position="12"/>
        <end position="30"/>
    </location>
</feature>
<reference evidence="14" key="1">
    <citation type="submission" date="2022-10" db="EMBL/GenBank/DDBJ databases">
        <title>The WGS of Solirubrobacter sp. CPCC 204708.</title>
        <authorList>
            <person name="Jiang Z."/>
        </authorList>
    </citation>
    <scope>NUCLEOTIDE SEQUENCE</scope>
    <source>
        <strain evidence="14">CPCC 204708</strain>
    </source>
</reference>
<feature type="binding site" evidence="11">
    <location>
        <position position="436"/>
    </location>
    <ligand>
        <name>Zn(2+)</name>
        <dbReference type="ChEBI" id="CHEBI:29105"/>
        <note>catalytic</note>
    </ligand>
</feature>
<evidence type="ECO:0000256" key="11">
    <source>
        <dbReference type="HAMAP-Rule" id="MF_01458"/>
    </source>
</evidence>
<comment type="subcellular location">
    <subcellularLocation>
        <location evidence="11">Cell membrane</location>
        <topology evidence="11">Multi-pass membrane protein</topology>
        <orientation evidence="11">Cytoplasmic side</orientation>
    </subcellularLocation>
    <subcellularLocation>
        <location evidence="1">Membrane</location>
    </subcellularLocation>
</comment>
<name>A0ABT4RJ34_9ACTN</name>
<feature type="transmembrane region" description="Helical" evidence="11">
    <location>
        <begin position="116"/>
        <end position="135"/>
    </location>
</feature>
<dbReference type="Gene3D" id="1.10.8.60">
    <property type="match status" value="1"/>
</dbReference>
<dbReference type="InterPro" id="IPR027417">
    <property type="entry name" value="P-loop_NTPase"/>
</dbReference>
<evidence type="ECO:0000256" key="9">
    <source>
        <dbReference type="ARBA" id="ARBA00023049"/>
    </source>
</evidence>
<keyword evidence="9 11" id="KW-0482">Metalloprotease</keyword>
<dbReference type="Pfam" id="PF01434">
    <property type="entry name" value="Peptidase_M41"/>
    <property type="match status" value="1"/>
</dbReference>
<evidence type="ECO:0000256" key="10">
    <source>
        <dbReference type="ARBA" id="ARBA00023136"/>
    </source>
</evidence>
<dbReference type="RefSeq" id="WP_202958535.1">
    <property type="nucleotide sequence ID" value="NZ_JAPCID010000016.1"/>
</dbReference>
<dbReference type="Pfam" id="PF17862">
    <property type="entry name" value="AAA_lid_3"/>
    <property type="match status" value="1"/>
</dbReference>
<dbReference type="PROSITE" id="PS00674">
    <property type="entry name" value="AAA"/>
    <property type="match status" value="1"/>
</dbReference>
<dbReference type="SUPFAM" id="SSF52540">
    <property type="entry name" value="P-loop containing nucleoside triphosphate hydrolases"/>
    <property type="match status" value="1"/>
</dbReference>
<keyword evidence="8 11" id="KW-0067">ATP-binding</keyword>
<dbReference type="CDD" id="cd19501">
    <property type="entry name" value="RecA-like_FtsH"/>
    <property type="match status" value="1"/>
</dbReference>
<accession>A0ABT4RJ34</accession>
<evidence type="ECO:0000256" key="2">
    <source>
        <dbReference type="ARBA" id="ARBA00010044"/>
    </source>
</evidence>
<keyword evidence="11" id="KW-1133">Transmembrane helix</keyword>
<evidence type="ECO:0000256" key="4">
    <source>
        <dbReference type="ARBA" id="ARBA00022723"/>
    </source>
</evidence>
<dbReference type="EC" id="3.4.24.-" evidence="11"/>
<dbReference type="InterPro" id="IPR003959">
    <property type="entry name" value="ATPase_AAA_core"/>
</dbReference>
<protein>
    <recommendedName>
        <fullName evidence="11">ATP-dependent zinc metalloprotease FtsH</fullName>
        <ecNumber evidence="11">3.4.24.-</ecNumber>
    </recommendedName>
</protein>
<dbReference type="Gene3D" id="1.20.58.760">
    <property type="entry name" value="Peptidase M41"/>
    <property type="match status" value="1"/>
</dbReference>
<comment type="similarity">
    <text evidence="11">In the central section; belongs to the AAA ATPase family.</text>
</comment>
<dbReference type="Pfam" id="PF00004">
    <property type="entry name" value="AAA"/>
    <property type="match status" value="1"/>
</dbReference>
<feature type="binding site" evidence="11">
    <location>
        <position position="509"/>
    </location>
    <ligand>
        <name>Zn(2+)</name>
        <dbReference type="ChEBI" id="CHEBI:29105"/>
        <note>catalytic</note>
    </ligand>
</feature>
<keyword evidence="11" id="KW-1003">Cell membrane</keyword>
<dbReference type="EMBL" id="JAPCID010000016">
    <property type="protein sequence ID" value="MDA0138527.1"/>
    <property type="molecule type" value="Genomic_DNA"/>
</dbReference>
<comment type="similarity">
    <text evidence="12">Belongs to the AAA ATPase family.</text>
</comment>
<dbReference type="Proteomes" id="UP001147700">
    <property type="component" value="Unassembled WGS sequence"/>
</dbReference>
<dbReference type="PANTHER" id="PTHR23076:SF97">
    <property type="entry name" value="ATP-DEPENDENT ZINC METALLOPROTEASE YME1L1"/>
    <property type="match status" value="1"/>
</dbReference>
<evidence type="ECO:0000259" key="13">
    <source>
        <dbReference type="SMART" id="SM00382"/>
    </source>
</evidence>
<keyword evidence="3 11" id="KW-0645">Protease</keyword>
<keyword evidence="11" id="KW-0812">Transmembrane</keyword>
<feature type="binding site" evidence="11">
    <location>
        <position position="432"/>
    </location>
    <ligand>
        <name>Zn(2+)</name>
        <dbReference type="ChEBI" id="CHEBI:29105"/>
        <note>catalytic</note>
    </ligand>
</feature>
<evidence type="ECO:0000256" key="12">
    <source>
        <dbReference type="RuleBase" id="RU003651"/>
    </source>
</evidence>
<feature type="domain" description="AAA+ ATPase" evidence="13">
    <location>
        <begin position="202"/>
        <end position="341"/>
    </location>
</feature>
<dbReference type="InterPro" id="IPR000642">
    <property type="entry name" value="Peptidase_M41"/>
</dbReference>
<evidence type="ECO:0000313" key="15">
    <source>
        <dbReference type="Proteomes" id="UP001147700"/>
    </source>
</evidence>